<protein>
    <submittedName>
        <fullName evidence="2">Uncharacterized protein</fullName>
    </submittedName>
</protein>
<dbReference type="STRING" id="42251.A0A2T7A4S2"/>
<comment type="caution">
    <text evidence="2">The sequence shown here is derived from an EMBL/GenBank/DDBJ whole genome shotgun (WGS) entry which is preliminary data.</text>
</comment>
<sequence length="335" mass="35820">MAENVKIECPSCGKEVRVGMRWTPDARDNHAWNARLAWEKIVVKPASLVFNCVCGGWTLADFSIDPCPTMIKPLINHTIHFLMLWGVCAALSAGYYFVKFIEMSFSQSKVEGSITEKAVPFIDPVSLAIGSAVDSSVKGAFHSDLGPAVERAIEAAMKSKLQTAMDSAVQGNVCMLLRLFIDPDVAAPVVSVHNGVLQIYGGLGESVHVKLVKALGAVLQNLSPSLGTVLEEDLRKSLESTLRAQLCPALRATLRSSLGVLLKMALEPKLASSIRSALDQKLVPALAATVETVLHAPLHTALPDRLVPALESALETGLEKPLANALKIQLEAVSG</sequence>
<evidence type="ECO:0000313" key="2">
    <source>
        <dbReference type="EMBL" id="PUU82665.1"/>
    </source>
</evidence>
<evidence type="ECO:0000313" key="3">
    <source>
        <dbReference type="Proteomes" id="UP000244722"/>
    </source>
</evidence>
<keyword evidence="1" id="KW-1133">Transmembrane helix</keyword>
<dbReference type="Proteomes" id="UP000244722">
    <property type="component" value="Unassembled WGS sequence"/>
</dbReference>
<proteinExistence type="predicted"/>
<name>A0A2T7A4S2_TUBBO</name>
<evidence type="ECO:0000256" key="1">
    <source>
        <dbReference type="SAM" id="Phobius"/>
    </source>
</evidence>
<organism evidence="2 3">
    <name type="scientific">Tuber borchii</name>
    <name type="common">White truffle</name>
    <dbReference type="NCBI Taxonomy" id="42251"/>
    <lineage>
        <taxon>Eukaryota</taxon>
        <taxon>Fungi</taxon>
        <taxon>Dikarya</taxon>
        <taxon>Ascomycota</taxon>
        <taxon>Pezizomycotina</taxon>
        <taxon>Pezizomycetes</taxon>
        <taxon>Pezizales</taxon>
        <taxon>Tuberaceae</taxon>
        <taxon>Tuber</taxon>
    </lineage>
</organism>
<reference evidence="2 3" key="1">
    <citation type="submission" date="2017-04" db="EMBL/GenBank/DDBJ databases">
        <title>Draft genome sequence of Tuber borchii Vittad., a whitish edible truffle.</title>
        <authorList>
            <consortium name="DOE Joint Genome Institute"/>
            <person name="Murat C."/>
            <person name="Kuo A."/>
            <person name="Barry K.W."/>
            <person name="Clum A."/>
            <person name="Dockter R.B."/>
            <person name="Fauchery L."/>
            <person name="Iotti M."/>
            <person name="Kohler A."/>
            <person name="Labutti K."/>
            <person name="Lindquist E.A."/>
            <person name="Lipzen A."/>
            <person name="Ohm R.A."/>
            <person name="Wang M."/>
            <person name="Grigoriev I.V."/>
            <person name="Zambonelli A."/>
            <person name="Martin F.M."/>
        </authorList>
    </citation>
    <scope>NUCLEOTIDE SEQUENCE [LARGE SCALE GENOMIC DNA]</scope>
    <source>
        <strain evidence="2 3">Tbo3840</strain>
    </source>
</reference>
<keyword evidence="3" id="KW-1185">Reference proteome</keyword>
<accession>A0A2T7A4S2</accession>
<keyword evidence="1" id="KW-0812">Transmembrane</keyword>
<keyword evidence="1" id="KW-0472">Membrane</keyword>
<feature type="transmembrane region" description="Helical" evidence="1">
    <location>
        <begin position="79"/>
        <end position="98"/>
    </location>
</feature>
<dbReference type="OrthoDB" id="5508969at2759"/>
<dbReference type="EMBL" id="NESQ01000024">
    <property type="protein sequence ID" value="PUU82665.1"/>
    <property type="molecule type" value="Genomic_DNA"/>
</dbReference>
<dbReference type="AlphaFoldDB" id="A0A2T7A4S2"/>
<gene>
    <name evidence="2" type="ORF">B9Z19DRAFT_1061684</name>
</gene>